<name>A0AA37Z8D1_9ENTR</name>
<protein>
    <recommendedName>
        <fullName evidence="5">Osmotically-inducible lipoprotein OsmE</fullName>
    </recommendedName>
</protein>
<evidence type="ECO:0000256" key="1">
    <source>
        <dbReference type="ARBA" id="ARBA00022729"/>
    </source>
</evidence>
<organism evidence="3 4">
    <name type="scientific">Citrobacter werkmanii</name>
    <dbReference type="NCBI Taxonomy" id="67827"/>
    <lineage>
        <taxon>Bacteria</taxon>
        <taxon>Pseudomonadati</taxon>
        <taxon>Pseudomonadota</taxon>
        <taxon>Gammaproteobacteria</taxon>
        <taxon>Enterobacterales</taxon>
        <taxon>Enterobacteriaceae</taxon>
        <taxon>Citrobacter</taxon>
        <taxon>Citrobacter freundii complex</taxon>
    </lineage>
</organism>
<comment type="caution">
    <text evidence="3">The sequence shown here is derived from an EMBL/GenBank/DDBJ whole genome shotgun (WGS) entry which is preliminary data.</text>
</comment>
<dbReference type="AlphaFoldDB" id="A0AA37Z8D1"/>
<dbReference type="RefSeq" id="WP_137365423.1">
    <property type="nucleotide sequence ID" value="NZ_CP144503.1"/>
</dbReference>
<evidence type="ECO:0000256" key="2">
    <source>
        <dbReference type="SAM" id="SignalP"/>
    </source>
</evidence>
<sequence>MRYLSLILAPLLSACSFSFMQFDNNPIVQATYASDTTPEKIIAAGGNPDSEMHVAEINGKCMNYTLKQGDATTPFYVAFDGNGQRKHYGYITCQEAKARGIFNS</sequence>
<reference evidence="3" key="1">
    <citation type="journal article" date="2018" name="Genome Biol.">
        <title>SKESA: strategic k-mer extension for scrupulous assemblies.</title>
        <authorList>
            <person name="Souvorov A."/>
            <person name="Agarwala R."/>
            <person name="Lipman D.J."/>
        </authorList>
    </citation>
    <scope>NUCLEOTIDE SEQUENCE</scope>
    <source>
        <strain evidence="3">RS189</strain>
    </source>
</reference>
<gene>
    <name evidence="3" type="ORF">JAW44_000661</name>
</gene>
<evidence type="ECO:0000313" key="4">
    <source>
        <dbReference type="Proteomes" id="UP000867745"/>
    </source>
</evidence>
<dbReference type="Proteomes" id="UP000867745">
    <property type="component" value="Unassembled WGS sequence"/>
</dbReference>
<feature type="signal peptide" evidence="2">
    <location>
        <begin position="1"/>
        <end position="20"/>
    </location>
</feature>
<dbReference type="InterPro" id="IPR037873">
    <property type="entry name" value="BamE-like"/>
</dbReference>
<dbReference type="Gene3D" id="3.30.1450.10">
    <property type="match status" value="1"/>
</dbReference>
<evidence type="ECO:0000313" key="3">
    <source>
        <dbReference type="EMBL" id="HAT7590958.1"/>
    </source>
</evidence>
<dbReference type="EMBL" id="DACUGV010000001">
    <property type="protein sequence ID" value="HAT7590958.1"/>
    <property type="molecule type" value="Genomic_DNA"/>
</dbReference>
<accession>A0AA37Z8D1</accession>
<keyword evidence="1 2" id="KW-0732">Signal</keyword>
<evidence type="ECO:0008006" key="5">
    <source>
        <dbReference type="Google" id="ProtNLM"/>
    </source>
</evidence>
<feature type="chain" id="PRO_5041203844" description="Osmotically-inducible lipoprotein OsmE" evidence="2">
    <location>
        <begin position="21"/>
        <end position="104"/>
    </location>
</feature>
<proteinExistence type="predicted"/>
<reference evidence="3" key="2">
    <citation type="submission" date="2020-11" db="EMBL/GenBank/DDBJ databases">
        <authorList>
            <consortium name="NCBI Pathogen Detection Project"/>
        </authorList>
    </citation>
    <scope>NUCLEOTIDE SEQUENCE</scope>
    <source>
        <strain evidence="3">RS189</strain>
    </source>
</reference>
<dbReference type="PROSITE" id="PS51257">
    <property type="entry name" value="PROKAR_LIPOPROTEIN"/>
    <property type="match status" value="1"/>
</dbReference>